<sequence length="71" mass="8105">MRWAVQAERVQQFAPVIEATIEHRQDLPIRAYARLLLVAVFRRKEALTENEDALVEAAHHGLAEPLTFQGL</sequence>
<protein>
    <submittedName>
        <fullName evidence="1">Uncharacterized protein</fullName>
    </submittedName>
</protein>
<reference evidence="1 2" key="1">
    <citation type="submission" date="2015-03" db="EMBL/GenBank/DDBJ databases">
        <title>Draft genome sequence of Elstera litoralis.</title>
        <authorList>
            <person name="Rahalkar M.C."/>
            <person name="Dhakephalkar P.K."/>
            <person name="Pore S.D."/>
            <person name="Arora P."/>
            <person name="Kapse N.G."/>
            <person name="Pandit P.S."/>
        </authorList>
    </citation>
    <scope>NUCLEOTIDE SEQUENCE [LARGE SCALE GENOMIC DNA]</scope>
    <source>
        <strain evidence="1 2">Dia-1</strain>
    </source>
</reference>
<gene>
    <name evidence="1" type="ORF">VZ95_01370</name>
</gene>
<dbReference type="EMBL" id="LAJY01000021">
    <property type="protein sequence ID" value="KJV10980.1"/>
    <property type="molecule type" value="Genomic_DNA"/>
</dbReference>
<organism evidence="1 2">
    <name type="scientific">Elstera litoralis</name>
    <dbReference type="NCBI Taxonomy" id="552518"/>
    <lineage>
        <taxon>Bacteria</taxon>
        <taxon>Pseudomonadati</taxon>
        <taxon>Pseudomonadota</taxon>
        <taxon>Alphaproteobacteria</taxon>
        <taxon>Rhodospirillales</taxon>
        <taxon>Rhodospirillaceae</taxon>
        <taxon>Elstera</taxon>
    </lineage>
</organism>
<keyword evidence="2" id="KW-1185">Reference proteome</keyword>
<accession>A0A0F3IW51</accession>
<dbReference type="Proteomes" id="UP000033774">
    <property type="component" value="Unassembled WGS sequence"/>
</dbReference>
<dbReference type="AlphaFoldDB" id="A0A0F3IW51"/>
<name>A0A0F3IW51_9PROT</name>
<comment type="caution">
    <text evidence="1">The sequence shown here is derived from an EMBL/GenBank/DDBJ whole genome shotgun (WGS) entry which is preliminary data.</text>
</comment>
<proteinExistence type="predicted"/>
<evidence type="ECO:0000313" key="1">
    <source>
        <dbReference type="EMBL" id="KJV10980.1"/>
    </source>
</evidence>
<evidence type="ECO:0000313" key="2">
    <source>
        <dbReference type="Proteomes" id="UP000033774"/>
    </source>
</evidence>